<accession>A0A8H2WH52</accession>
<proteinExistence type="predicted"/>
<evidence type="ECO:0000313" key="4">
    <source>
        <dbReference type="EMBL" id="CAE6377777.1"/>
    </source>
</evidence>
<evidence type="ECO:0000259" key="3">
    <source>
        <dbReference type="PROSITE" id="PS50157"/>
    </source>
</evidence>
<sequence length="284" mass="31776">MKMPGSNEERREPASRPLSPAFLDSHTHDWADPPLSDYNQPPFPPTLYNTPIRETSLHTRPIQPFRRFNYLDAQGEDLGSRQYTLGPDNIWEVNETLTNGYRQSAQNASRLPQYTSVCVPNDTWSLPPSATTLPPPAPPTYDPPHSHLPQMPAPATPVASGSDLTLEMLPPSSPNESRSSPETPITPGSDSGPTRRRRRSSNSKETRYCAPCDKTFYRKAEYDRHMKYATVHQQERRFKCKHCGDVFTRADAKVRHEKMCPSNPDSDGSQKGKGKGKGKDGSSD</sequence>
<dbReference type="OrthoDB" id="654211at2759"/>
<evidence type="ECO:0000313" key="5">
    <source>
        <dbReference type="Proteomes" id="UP000663831"/>
    </source>
</evidence>
<protein>
    <recommendedName>
        <fullName evidence="3">C2H2-type domain-containing protein</fullName>
    </recommendedName>
</protein>
<feature type="compositionally biased region" description="Pro residues" evidence="2">
    <location>
        <begin position="133"/>
        <end position="142"/>
    </location>
</feature>
<dbReference type="GO" id="GO:0008270">
    <property type="term" value="F:zinc ion binding"/>
    <property type="evidence" value="ECO:0007669"/>
    <property type="project" value="UniProtKB-KW"/>
</dbReference>
<keyword evidence="1" id="KW-0863">Zinc-finger</keyword>
<dbReference type="AlphaFoldDB" id="A0A8H2WH52"/>
<feature type="region of interest" description="Disordered" evidence="2">
    <location>
        <begin position="1"/>
        <end position="51"/>
    </location>
</feature>
<organism evidence="4 5">
    <name type="scientific">Rhizoctonia solani</name>
    <dbReference type="NCBI Taxonomy" id="456999"/>
    <lineage>
        <taxon>Eukaryota</taxon>
        <taxon>Fungi</taxon>
        <taxon>Dikarya</taxon>
        <taxon>Basidiomycota</taxon>
        <taxon>Agaricomycotina</taxon>
        <taxon>Agaricomycetes</taxon>
        <taxon>Cantharellales</taxon>
        <taxon>Ceratobasidiaceae</taxon>
        <taxon>Rhizoctonia</taxon>
    </lineage>
</organism>
<dbReference type="Gene3D" id="3.30.160.60">
    <property type="entry name" value="Classic Zinc Finger"/>
    <property type="match status" value="1"/>
</dbReference>
<name>A0A8H2WH52_9AGAM</name>
<dbReference type="InterPro" id="IPR013087">
    <property type="entry name" value="Znf_C2H2_type"/>
</dbReference>
<dbReference type="InterPro" id="IPR036236">
    <property type="entry name" value="Znf_C2H2_sf"/>
</dbReference>
<dbReference type="SUPFAM" id="SSF57667">
    <property type="entry name" value="beta-beta-alpha zinc fingers"/>
    <property type="match status" value="1"/>
</dbReference>
<feature type="compositionally biased region" description="Low complexity" evidence="2">
    <location>
        <begin position="174"/>
        <end position="183"/>
    </location>
</feature>
<dbReference type="EMBL" id="CAJMWV010000049">
    <property type="protein sequence ID" value="CAE6377777.1"/>
    <property type="molecule type" value="Genomic_DNA"/>
</dbReference>
<comment type="caution">
    <text evidence="4">The sequence shown here is derived from an EMBL/GenBank/DDBJ whole genome shotgun (WGS) entry which is preliminary data.</text>
</comment>
<evidence type="ECO:0000256" key="1">
    <source>
        <dbReference type="PROSITE-ProRule" id="PRU00042"/>
    </source>
</evidence>
<gene>
    <name evidence="4" type="ORF">RDB_LOCUS858</name>
</gene>
<dbReference type="PROSITE" id="PS50157">
    <property type="entry name" value="ZINC_FINGER_C2H2_2"/>
    <property type="match status" value="1"/>
</dbReference>
<evidence type="ECO:0000256" key="2">
    <source>
        <dbReference type="SAM" id="MobiDB-lite"/>
    </source>
</evidence>
<keyword evidence="1" id="KW-0479">Metal-binding</keyword>
<feature type="region of interest" description="Disordered" evidence="2">
    <location>
        <begin position="251"/>
        <end position="284"/>
    </location>
</feature>
<feature type="region of interest" description="Disordered" evidence="2">
    <location>
        <begin position="127"/>
        <end position="206"/>
    </location>
</feature>
<dbReference type="Proteomes" id="UP000663831">
    <property type="component" value="Unassembled WGS sequence"/>
</dbReference>
<feature type="domain" description="C2H2-type" evidence="3">
    <location>
        <begin position="207"/>
        <end position="237"/>
    </location>
</feature>
<reference evidence="4" key="1">
    <citation type="submission" date="2021-01" db="EMBL/GenBank/DDBJ databases">
        <authorList>
            <person name="Kaushik A."/>
        </authorList>
    </citation>
    <scope>NUCLEOTIDE SEQUENCE</scope>
    <source>
        <strain evidence="4">AG3-1AP</strain>
    </source>
</reference>
<keyword evidence="1" id="KW-0862">Zinc</keyword>